<evidence type="ECO:0000313" key="6">
    <source>
        <dbReference type="EMBL" id="SDE26735.1"/>
    </source>
</evidence>
<dbReference type="PANTHER" id="PTHR30514:SF18">
    <property type="entry name" value="RPIR-FAMILY TRANSCRIPTIONAL REGULATOR"/>
    <property type="match status" value="1"/>
</dbReference>
<keyword evidence="1" id="KW-0805">Transcription regulation</keyword>
<dbReference type="InterPro" id="IPR036388">
    <property type="entry name" value="WH-like_DNA-bd_sf"/>
</dbReference>
<dbReference type="RefSeq" id="WP_089955291.1">
    <property type="nucleotide sequence ID" value="NZ_FNAV01000002.1"/>
</dbReference>
<name>A0A1G7BKC2_9RHOB</name>
<accession>A0A1G7BKC2</accession>
<dbReference type="InterPro" id="IPR000281">
    <property type="entry name" value="HTH_RpiR"/>
</dbReference>
<keyword evidence="2" id="KW-0238">DNA-binding</keyword>
<evidence type="ECO:0000313" key="7">
    <source>
        <dbReference type="Proteomes" id="UP000198994"/>
    </source>
</evidence>
<feature type="domain" description="SIS" evidence="5">
    <location>
        <begin position="126"/>
        <end position="264"/>
    </location>
</feature>
<dbReference type="InterPro" id="IPR047640">
    <property type="entry name" value="RpiR-like"/>
</dbReference>
<dbReference type="SUPFAM" id="SSF53697">
    <property type="entry name" value="SIS domain"/>
    <property type="match status" value="1"/>
</dbReference>
<dbReference type="SUPFAM" id="SSF46689">
    <property type="entry name" value="Homeodomain-like"/>
    <property type="match status" value="1"/>
</dbReference>
<dbReference type="PROSITE" id="PS51464">
    <property type="entry name" value="SIS"/>
    <property type="match status" value="1"/>
</dbReference>
<sequence length="290" mass="31675">MKSSDDLAARLRNSAVSTAERKLAAAFAENFPGSALGTVESLATRAGVSGPTVLRYLAKLGFPRFADFQDAVKAEIDRQLGSPLQQIDRAKDGGAEHHLYRRALLMQAESLRRAADQAVPAEFDAIAELLSDSRLHVRPLGGRYSRILAQRLAMQLSQLRPDVTLLDMQLGFAYDTLVDLGPRDLVVIFDYRRYQEELLSFAEGARAAGARIVLLTDPWRSPIAQLAEAVLTAPDETLSPFGSRVVPTAQVEALVAAVADRNREAARARLARIETLRSEGAKRTDGDTHD</sequence>
<dbReference type="InterPro" id="IPR035472">
    <property type="entry name" value="RpiR-like_SIS"/>
</dbReference>
<evidence type="ECO:0000259" key="5">
    <source>
        <dbReference type="PROSITE" id="PS51464"/>
    </source>
</evidence>
<dbReference type="AlphaFoldDB" id="A0A1G7BKC2"/>
<evidence type="ECO:0000259" key="4">
    <source>
        <dbReference type="PROSITE" id="PS51071"/>
    </source>
</evidence>
<dbReference type="PANTHER" id="PTHR30514">
    <property type="entry name" value="GLUCOKINASE"/>
    <property type="match status" value="1"/>
</dbReference>
<dbReference type="GO" id="GO:0097367">
    <property type="term" value="F:carbohydrate derivative binding"/>
    <property type="evidence" value="ECO:0007669"/>
    <property type="project" value="InterPro"/>
</dbReference>
<dbReference type="GO" id="GO:1901135">
    <property type="term" value="P:carbohydrate derivative metabolic process"/>
    <property type="evidence" value="ECO:0007669"/>
    <property type="project" value="InterPro"/>
</dbReference>
<dbReference type="InterPro" id="IPR046348">
    <property type="entry name" value="SIS_dom_sf"/>
</dbReference>
<dbReference type="EMBL" id="FNAV01000002">
    <property type="protein sequence ID" value="SDE26735.1"/>
    <property type="molecule type" value="Genomic_DNA"/>
</dbReference>
<reference evidence="7" key="1">
    <citation type="submission" date="2016-10" db="EMBL/GenBank/DDBJ databases">
        <authorList>
            <person name="Varghese N."/>
            <person name="Submissions S."/>
        </authorList>
    </citation>
    <scope>NUCLEOTIDE SEQUENCE [LARGE SCALE GENOMIC DNA]</scope>
    <source>
        <strain evidence="7">DSM 10146</strain>
    </source>
</reference>
<protein>
    <submittedName>
        <fullName evidence="6">Transcriptional regulator, RpiR family</fullName>
    </submittedName>
</protein>
<evidence type="ECO:0000256" key="1">
    <source>
        <dbReference type="ARBA" id="ARBA00023015"/>
    </source>
</evidence>
<dbReference type="InterPro" id="IPR009057">
    <property type="entry name" value="Homeodomain-like_sf"/>
</dbReference>
<dbReference type="Pfam" id="PF01380">
    <property type="entry name" value="SIS"/>
    <property type="match status" value="1"/>
</dbReference>
<dbReference type="Gene3D" id="1.10.10.10">
    <property type="entry name" value="Winged helix-like DNA-binding domain superfamily/Winged helix DNA-binding domain"/>
    <property type="match status" value="1"/>
</dbReference>
<dbReference type="PROSITE" id="PS51071">
    <property type="entry name" value="HTH_RPIR"/>
    <property type="match status" value="1"/>
</dbReference>
<dbReference type="GO" id="GO:0003700">
    <property type="term" value="F:DNA-binding transcription factor activity"/>
    <property type="evidence" value="ECO:0007669"/>
    <property type="project" value="InterPro"/>
</dbReference>
<evidence type="ECO:0000256" key="3">
    <source>
        <dbReference type="ARBA" id="ARBA00023163"/>
    </source>
</evidence>
<dbReference type="OrthoDB" id="3574600at2"/>
<organism evidence="6 7">
    <name type="scientific">Salipiger thiooxidans</name>
    <dbReference type="NCBI Taxonomy" id="282683"/>
    <lineage>
        <taxon>Bacteria</taxon>
        <taxon>Pseudomonadati</taxon>
        <taxon>Pseudomonadota</taxon>
        <taxon>Alphaproteobacteria</taxon>
        <taxon>Rhodobacterales</taxon>
        <taxon>Roseobacteraceae</taxon>
        <taxon>Salipiger</taxon>
    </lineage>
</organism>
<dbReference type="InterPro" id="IPR001347">
    <property type="entry name" value="SIS_dom"/>
</dbReference>
<dbReference type="STRING" id="282683.SAMN04488105_102194"/>
<dbReference type="CDD" id="cd05013">
    <property type="entry name" value="SIS_RpiR"/>
    <property type="match status" value="1"/>
</dbReference>
<keyword evidence="7" id="KW-1185">Reference proteome</keyword>
<gene>
    <name evidence="6" type="ORF">SAMN04488105_102194</name>
</gene>
<evidence type="ECO:0000256" key="2">
    <source>
        <dbReference type="ARBA" id="ARBA00023125"/>
    </source>
</evidence>
<dbReference type="GO" id="GO:0003677">
    <property type="term" value="F:DNA binding"/>
    <property type="evidence" value="ECO:0007669"/>
    <property type="project" value="UniProtKB-KW"/>
</dbReference>
<feature type="domain" description="HTH rpiR-type" evidence="4">
    <location>
        <begin position="3"/>
        <end position="79"/>
    </location>
</feature>
<keyword evidence="3" id="KW-0804">Transcription</keyword>
<dbReference type="Proteomes" id="UP000198994">
    <property type="component" value="Unassembled WGS sequence"/>
</dbReference>
<dbReference type="Gene3D" id="3.40.50.10490">
    <property type="entry name" value="Glucose-6-phosphate isomerase like protein, domain 1"/>
    <property type="match status" value="1"/>
</dbReference>
<proteinExistence type="predicted"/>